<comment type="caution">
    <text evidence="1">The sequence shown here is derived from an EMBL/GenBank/DDBJ whole genome shotgun (WGS) entry which is preliminary data.</text>
</comment>
<gene>
    <name evidence="1" type="ORF">Pla52n_32020</name>
</gene>
<evidence type="ECO:0000313" key="1">
    <source>
        <dbReference type="EMBL" id="TWU02153.1"/>
    </source>
</evidence>
<keyword evidence="2" id="KW-1185">Reference proteome</keyword>
<dbReference type="Proteomes" id="UP000320176">
    <property type="component" value="Unassembled WGS sequence"/>
</dbReference>
<dbReference type="SUPFAM" id="SSF101116">
    <property type="entry name" value="Flagellar export chaperone FliS"/>
    <property type="match status" value="1"/>
</dbReference>
<sequence length="136" mass="14961">MSQLGIYRKQSLSGGWTRIEMLVQIYDRAIASLDICCDALANGDNSLFSRHLIISQKAIVALHAGLKPEEDEVAYNVARLLHFVVVSIGEGRFADASRILKQLRSGFAAIIEEANQLEREGKIPAMASHDSYQSTA</sequence>
<name>A0A5C6AQ37_9BACT</name>
<evidence type="ECO:0008006" key="3">
    <source>
        <dbReference type="Google" id="ProtNLM"/>
    </source>
</evidence>
<dbReference type="RefSeq" id="WP_146520531.1">
    <property type="nucleotide sequence ID" value="NZ_CP151726.1"/>
</dbReference>
<accession>A0A5C6AQ37</accession>
<dbReference type="InterPro" id="IPR036584">
    <property type="entry name" value="FliS_sf"/>
</dbReference>
<reference evidence="1 2" key="1">
    <citation type="submission" date="2019-02" db="EMBL/GenBank/DDBJ databases">
        <title>Deep-cultivation of Planctomycetes and their phenomic and genomic characterization uncovers novel biology.</title>
        <authorList>
            <person name="Wiegand S."/>
            <person name="Jogler M."/>
            <person name="Boedeker C."/>
            <person name="Pinto D."/>
            <person name="Vollmers J."/>
            <person name="Rivas-Marin E."/>
            <person name="Kohn T."/>
            <person name="Peeters S.H."/>
            <person name="Heuer A."/>
            <person name="Rast P."/>
            <person name="Oberbeckmann S."/>
            <person name="Bunk B."/>
            <person name="Jeske O."/>
            <person name="Meyerdierks A."/>
            <person name="Storesund J.E."/>
            <person name="Kallscheuer N."/>
            <person name="Luecker S."/>
            <person name="Lage O.M."/>
            <person name="Pohl T."/>
            <person name="Merkel B.J."/>
            <person name="Hornburger P."/>
            <person name="Mueller R.-W."/>
            <person name="Bruemmer F."/>
            <person name="Labrenz M."/>
            <person name="Spormann A.M."/>
            <person name="Op Den Camp H."/>
            <person name="Overmann J."/>
            <person name="Amann R."/>
            <person name="Jetten M.S.M."/>
            <person name="Mascher T."/>
            <person name="Medema M.H."/>
            <person name="Devos D.P."/>
            <person name="Kaster A.-K."/>
            <person name="Ovreas L."/>
            <person name="Rohde M."/>
            <person name="Galperin M.Y."/>
            <person name="Jogler C."/>
        </authorList>
    </citation>
    <scope>NUCLEOTIDE SEQUENCE [LARGE SCALE GENOMIC DNA]</scope>
    <source>
        <strain evidence="1 2">Pla52n</strain>
    </source>
</reference>
<protein>
    <recommendedName>
        <fullName evidence="3">Flagellar protein FliS</fullName>
    </recommendedName>
</protein>
<dbReference type="GO" id="GO:0044780">
    <property type="term" value="P:bacterial-type flagellum assembly"/>
    <property type="evidence" value="ECO:0007669"/>
    <property type="project" value="InterPro"/>
</dbReference>
<dbReference type="Gene3D" id="1.20.120.340">
    <property type="entry name" value="Flagellar protein FliS"/>
    <property type="match status" value="1"/>
</dbReference>
<dbReference type="OrthoDB" id="284491at2"/>
<evidence type="ECO:0000313" key="2">
    <source>
        <dbReference type="Proteomes" id="UP000320176"/>
    </source>
</evidence>
<dbReference type="AlphaFoldDB" id="A0A5C6AQ37"/>
<organism evidence="1 2">
    <name type="scientific">Stieleria varia</name>
    <dbReference type="NCBI Taxonomy" id="2528005"/>
    <lineage>
        <taxon>Bacteria</taxon>
        <taxon>Pseudomonadati</taxon>
        <taxon>Planctomycetota</taxon>
        <taxon>Planctomycetia</taxon>
        <taxon>Pirellulales</taxon>
        <taxon>Pirellulaceae</taxon>
        <taxon>Stieleria</taxon>
    </lineage>
</organism>
<proteinExistence type="predicted"/>
<dbReference type="EMBL" id="SJPN01000004">
    <property type="protein sequence ID" value="TWU02153.1"/>
    <property type="molecule type" value="Genomic_DNA"/>
</dbReference>